<organism evidence="2 3">
    <name type="scientific">Clostridium polyendosporum</name>
    <dbReference type="NCBI Taxonomy" id="69208"/>
    <lineage>
        <taxon>Bacteria</taxon>
        <taxon>Bacillati</taxon>
        <taxon>Bacillota</taxon>
        <taxon>Clostridia</taxon>
        <taxon>Eubacteriales</taxon>
        <taxon>Clostridiaceae</taxon>
        <taxon>Clostridium</taxon>
    </lineage>
</organism>
<accession>A0A919RXD2</accession>
<proteinExistence type="predicted"/>
<keyword evidence="1" id="KW-1133">Transmembrane helix</keyword>
<name>A0A919RXD2_9CLOT</name>
<protein>
    <submittedName>
        <fullName evidence="2">Uncharacterized protein</fullName>
    </submittedName>
</protein>
<dbReference type="Proteomes" id="UP000679179">
    <property type="component" value="Unassembled WGS sequence"/>
</dbReference>
<dbReference type="AlphaFoldDB" id="A0A919RXD2"/>
<dbReference type="EMBL" id="BOPZ01000004">
    <property type="protein sequence ID" value="GIM28027.1"/>
    <property type="molecule type" value="Genomic_DNA"/>
</dbReference>
<keyword evidence="3" id="KW-1185">Reference proteome</keyword>
<evidence type="ECO:0000313" key="2">
    <source>
        <dbReference type="EMBL" id="GIM28027.1"/>
    </source>
</evidence>
<keyword evidence="1" id="KW-0812">Transmembrane</keyword>
<feature type="transmembrane region" description="Helical" evidence="1">
    <location>
        <begin position="40"/>
        <end position="62"/>
    </location>
</feature>
<evidence type="ECO:0000256" key="1">
    <source>
        <dbReference type="SAM" id="Phobius"/>
    </source>
</evidence>
<sequence length="95" mass="11715">MPHHREQERFNLIDRYSISVNYLYKYLLLIRNLFLGKIPYFLFSTIYVIILSFHPLYVNIYFRNKKTIPITPAQQKDLSHHREQERFNLIYSYSI</sequence>
<keyword evidence="1" id="KW-0472">Membrane</keyword>
<gene>
    <name evidence="2" type="ORF">CPJCM30710_06930</name>
</gene>
<reference evidence="2" key="1">
    <citation type="submission" date="2021-03" db="EMBL/GenBank/DDBJ databases">
        <title>Taxonomic study of Clostridium polyendosporum from meadow-gley soil under rice.</title>
        <authorList>
            <person name="Kobayashi H."/>
            <person name="Tanizawa Y."/>
            <person name="Yagura M."/>
        </authorList>
    </citation>
    <scope>NUCLEOTIDE SEQUENCE</scope>
    <source>
        <strain evidence="2">JCM 30710</strain>
    </source>
</reference>
<evidence type="ECO:0000313" key="3">
    <source>
        <dbReference type="Proteomes" id="UP000679179"/>
    </source>
</evidence>
<comment type="caution">
    <text evidence="2">The sequence shown here is derived from an EMBL/GenBank/DDBJ whole genome shotgun (WGS) entry which is preliminary data.</text>
</comment>